<evidence type="ECO:0000313" key="5">
    <source>
        <dbReference type="EMBL" id="SCG48902.1"/>
    </source>
</evidence>
<reference evidence="6" key="1">
    <citation type="submission" date="2016-06" db="EMBL/GenBank/DDBJ databases">
        <authorList>
            <person name="Varghese N."/>
            <person name="Submissions Spin"/>
        </authorList>
    </citation>
    <scope>NUCLEOTIDE SEQUENCE [LARGE SCALE GENOMIC DNA]</scope>
    <source>
        <strain evidence="6">DSM 44983</strain>
    </source>
</reference>
<dbReference type="CDD" id="cd02440">
    <property type="entry name" value="AdoMet_MTases"/>
    <property type="match status" value="1"/>
</dbReference>
<dbReference type="EMBL" id="LT607752">
    <property type="protein sequence ID" value="SCG48902.1"/>
    <property type="molecule type" value="Genomic_DNA"/>
</dbReference>
<dbReference type="SUPFAM" id="SSF53335">
    <property type="entry name" value="S-adenosyl-L-methionine-dependent methyltransferases"/>
    <property type="match status" value="1"/>
</dbReference>
<dbReference type="InterPro" id="IPR029063">
    <property type="entry name" value="SAM-dependent_MTases_sf"/>
</dbReference>
<dbReference type="SMART" id="SM00828">
    <property type="entry name" value="PKS_MT"/>
    <property type="match status" value="1"/>
</dbReference>
<dbReference type="Proteomes" id="UP000198226">
    <property type="component" value="Chromosome I"/>
</dbReference>
<dbReference type="PANTHER" id="PTHR44068">
    <property type="entry name" value="ZGC:194242"/>
    <property type="match status" value="1"/>
</dbReference>
<evidence type="ECO:0000256" key="3">
    <source>
        <dbReference type="ARBA" id="ARBA00022691"/>
    </source>
</evidence>
<accession>A0A1C5HSE0</accession>
<keyword evidence="6" id="KW-1185">Reference proteome</keyword>
<proteinExistence type="predicted"/>
<dbReference type="GO" id="GO:0032259">
    <property type="term" value="P:methylation"/>
    <property type="evidence" value="ECO:0007669"/>
    <property type="project" value="UniProtKB-KW"/>
</dbReference>
<dbReference type="Pfam" id="PF13847">
    <property type="entry name" value="Methyltransf_31"/>
    <property type="match status" value="1"/>
</dbReference>
<sequence>MANSAPVSTDVGHMYDVMTELFTALLDGNIHVGYWSDDEDQASVAEAATRLTDMVVGRVGAGPGSQVLDVGCGAGTASLRLATTQDGTVVTGISVSHGQIDTARARARELGVAHRVHFRYADAMNMPFGPGMFDAAFAIESLIHMPDQDRALQEIATVLRPGARLVIADIVDRHPASGAEKEIIDNFCAVTQCRTIAALPDKLNRAGFEIVEFDDISTHVMRAFAALSDRMREVRADFVGRIAPAHFDQLVELFRRFSAVTAAGYVLAVAQRR</sequence>
<name>A0A1C5HSE0_9ACTN</name>
<evidence type="ECO:0000256" key="1">
    <source>
        <dbReference type="ARBA" id="ARBA00022603"/>
    </source>
</evidence>
<dbReference type="AlphaFoldDB" id="A0A1C5HSE0"/>
<feature type="domain" description="Polyketide synthase-like methyltransferase" evidence="4">
    <location>
        <begin position="22"/>
        <end position="262"/>
    </location>
</feature>
<dbReference type="OrthoDB" id="9782855at2"/>
<dbReference type="InterPro" id="IPR025714">
    <property type="entry name" value="Methyltranfer_dom"/>
</dbReference>
<keyword evidence="3" id="KW-0949">S-adenosyl-L-methionine</keyword>
<organism evidence="5 6">
    <name type="scientific">Micromonospora rifamycinica</name>
    <dbReference type="NCBI Taxonomy" id="291594"/>
    <lineage>
        <taxon>Bacteria</taxon>
        <taxon>Bacillati</taxon>
        <taxon>Actinomycetota</taxon>
        <taxon>Actinomycetes</taxon>
        <taxon>Micromonosporales</taxon>
        <taxon>Micromonosporaceae</taxon>
        <taxon>Micromonospora</taxon>
    </lineage>
</organism>
<dbReference type="InterPro" id="IPR050447">
    <property type="entry name" value="Erg6_SMT_methyltransf"/>
</dbReference>
<evidence type="ECO:0000256" key="2">
    <source>
        <dbReference type="ARBA" id="ARBA00022679"/>
    </source>
</evidence>
<dbReference type="Gene3D" id="3.40.50.150">
    <property type="entry name" value="Vaccinia Virus protein VP39"/>
    <property type="match status" value="1"/>
</dbReference>
<keyword evidence="1" id="KW-0489">Methyltransferase</keyword>
<evidence type="ECO:0000313" key="6">
    <source>
        <dbReference type="Proteomes" id="UP000198226"/>
    </source>
</evidence>
<dbReference type="GO" id="GO:0008168">
    <property type="term" value="F:methyltransferase activity"/>
    <property type="evidence" value="ECO:0007669"/>
    <property type="project" value="UniProtKB-KW"/>
</dbReference>
<gene>
    <name evidence="5" type="ORF">GA0070623_1630</name>
</gene>
<dbReference type="PANTHER" id="PTHR44068:SF11">
    <property type="entry name" value="GERANYL DIPHOSPHATE 2-C-METHYLTRANSFERASE"/>
    <property type="match status" value="1"/>
</dbReference>
<protein>
    <submittedName>
        <fullName evidence="5">Cyclopropane fatty-acyl-phospholipid synthase</fullName>
    </submittedName>
</protein>
<dbReference type="InterPro" id="IPR020803">
    <property type="entry name" value="MeTfrase_dom"/>
</dbReference>
<evidence type="ECO:0000259" key="4">
    <source>
        <dbReference type="SMART" id="SM00828"/>
    </source>
</evidence>
<keyword evidence="2" id="KW-0808">Transferase</keyword>
<dbReference type="RefSeq" id="WP_084261063.1">
    <property type="nucleotide sequence ID" value="NZ_LRMV01000010.1"/>
</dbReference>